<dbReference type="EMBL" id="CP155573">
    <property type="protein sequence ID" value="XFO64563.1"/>
    <property type="molecule type" value="Genomic_DNA"/>
</dbReference>
<keyword evidence="2" id="KW-1185">Reference proteome</keyword>
<protein>
    <submittedName>
        <fullName evidence="1">Uncharacterized protein</fullName>
    </submittedName>
</protein>
<reference evidence="1" key="1">
    <citation type="submission" date="2024-05" db="EMBL/GenBank/DDBJ databases">
        <title>Isolation and characterization of Sporomusa carbonis sp. nov., a carboxydotrophic hydrogenogen in the genus of Sporomusa isolated from a charcoal burning pile.</title>
        <authorList>
            <person name="Boeer T."/>
            <person name="Rosenbaum F."/>
            <person name="Eysell L."/>
            <person name="Mueller V."/>
            <person name="Daniel R."/>
            <person name="Poehlein A."/>
        </authorList>
    </citation>
    <scope>NUCLEOTIDE SEQUENCE [LARGE SCALE GENOMIC DNA]</scope>
    <source>
        <strain evidence="1">DSM 10669</strain>
    </source>
</reference>
<evidence type="ECO:0000313" key="1">
    <source>
        <dbReference type="EMBL" id="XFO64563.1"/>
    </source>
</evidence>
<evidence type="ECO:0000313" key="2">
    <source>
        <dbReference type="Proteomes" id="UP000216752"/>
    </source>
</evidence>
<gene>
    <name evidence="1" type="ORF">SPSIL_006650</name>
</gene>
<accession>A0ABZ3IGR8</accession>
<dbReference type="Proteomes" id="UP000216752">
    <property type="component" value="Chromosome"/>
</dbReference>
<proteinExistence type="predicted"/>
<sequence>MRKVRVENAVGLKIGHDLTKVVPGEFKGSGL</sequence>
<organism evidence="1 2">
    <name type="scientific">Sporomusa silvacetica DSM 10669</name>
    <dbReference type="NCBI Taxonomy" id="1123289"/>
    <lineage>
        <taxon>Bacteria</taxon>
        <taxon>Bacillati</taxon>
        <taxon>Bacillota</taxon>
        <taxon>Negativicutes</taxon>
        <taxon>Selenomonadales</taxon>
        <taxon>Sporomusaceae</taxon>
        <taxon>Sporomusa</taxon>
    </lineage>
</organism>
<name>A0ABZ3IGR8_9FIRM</name>